<sequence length="70" mass="7645">MVVFHEFTVRNTQTGLSDQEVKFVRDLRIAMAAVQVSTTPAEVIAQPPQVIAAEEVPKEEAAAPIIVVEK</sequence>
<evidence type="ECO:0000313" key="1">
    <source>
        <dbReference type="EMBL" id="KAH9305076.1"/>
    </source>
</evidence>
<name>A0AA38CNH9_TAXCH</name>
<feature type="non-terminal residue" evidence="1">
    <location>
        <position position="70"/>
    </location>
</feature>
<dbReference type="AlphaFoldDB" id="A0AA38CNH9"/>
<dbReference type="Proteomes" id="UP000824469">
    <property type="component" value="Unassembled WGS sequence"/>
</dbReference>
<keyword evidence="2" id="KW-1185">Reference proteome</keyword>
<evidence type="ECO:0000313" key="2">
    <source>
        <dbReference type="Proteomes" id="UP000824469"/>
    </source>
</evidence>
<dbReference type="EMBL" id="JAHRHJ020000008">
    <property type="protein sequence ID" value="KAH9305076.1"/>
    <property type="molecule type" value="Genomic_DNA"/>
</dbReference>
<comment type="caution">
    <text evidence="1">The sequence shown here is derived from an EMBL/GenBank/DDBJ whole genome shotgun (WGS) entry which is preliminary data.</text>
</comment>
<accession>A0AA38CNH9</accession>
<reference evidence="1 2" key="1">
    <citation type="journal article" date="2021" name="Nat. Plants">
        <title>The Taxus genome provides insights into paclitaxel biosynthesis.</title>
        <authorList>
            <person name="Xiong X."/>
            <person name="Gou J."/>
            <person name="Liao Q."/>
            <person name="Li Y."/>
            <person name="Zhou Q."/>
            <person name="Bi G."/>
            <person name="Li C."/>
            <person name="Du R."/>
            <person name="Wang X."/>
            <person name="Sun T."/>
            <person name="Guo L."/>
            <person name="Liang H."/>
            <person name="Lu P."/>
            <person name="Wu Y."/>
            <person name="Zhang Z."/>
            <person name="Ro D.K."/>
            <person name="Shang Y."/>
            <person name="Huang S."/>
            <person name="Yan J."/>
        </authorList>
    </citation>
    <scope>NUCLEOTIDE SEQUENCE [LARGE SCALE GENOMIC DNA]</scope>
    <source>
        <strain evidence="1">Ta-2019</strain>
    </source>
</reference>
<gene>
    <name evidence="1" type="ORF">KI387_009480</name>
</gene>
<proteinExistence type="predicted"/>
<protein>
    <submittedName>
        <fullName evidence="1">Uncharacterized protein</fullName>
    </submittedName>
</protein>
<organism evidence="1 2">
    <name type="scientific">Taxus chinensis</name>
    <name type="common">Chinese yew</name>
    <name type="synonym">Taxus wallichiana var. chinensis</name>
    <dbReference type="NCBI Taxonomy" id="29808"/>
    <lineage>
        <taxon>Eukaryota</taxon>
        <taxon>Viridiplantae</taxon>
        <taxon>Streptophyta</taxon>
        <taxon>Embryophyta</taxon>
        <taxon>Tracheophyta</taxon>
        <taxon>Spermatophyta</taxon>
        <taxon>Pinopsida</taxon>
        <taxon>Pinidae</taxon>
        <taxon>Conifers II</taxon>
        <taxon>Cupressales</taxon>
        <taxon>Taxaceae</taxon>
        <taxon>Taxus</taxon>
    </lineage>
</organism>